<dbReference type="Proteomes" id="UP000356253">
    <property type="component" value="Unassembled WGS sequence"/>
</dbReference>
<evidence type="ECO:0000313" key="1">
    <source>
        <dbReference type="EMBL" id="VVU99636.1"/>
    </source>
</evidence>
<accession>A0AC61Y559</accession>
<proteinExistence type="predicted"/>
<keyword evidence="2" id="KW-1185">Reference proteome</keyword>
<evidence type="ECO:0000313" key="2">
    <source>
        <dbReference type="Proteomes" id="UP000356253"/>
    </source>
</evidence>
<organism evidence="1 2">
    <name type="scientific">Mesonia oceanica</name>
    <dbReference type="NCBI Taxonomy" id="2687242"/>
    <lineage>
        <taxon>Bacteria</taxon>
        <taxon>Pseudomonadati</taxon>
        <taxon>Bacteroidota</taxon>
        <taxon>Flavobacteriia</taxon>
        <taxon>Flavobacteriales</taxon>
        <taxon>Flavobacteriaceae</taxon>
        <taxon>Mesonia</taxon>
    </lineage>
</organism>
<protein>
    <submittedName>
        <fullName evidence="1">Uncharacterized protein</fullName>
    </submittedName>
</protein>
<name>A0AC61Y559_9FLAO</name>
<comment type="caution">
    <text evidence="1">The sequence shown here is derived from an EMBL/GenBank/DDBJ whole genome shotgun (WGS) entry which is preliminary data.</text>
</comment>
<gene>
    <name evidence="1" type="ORF">FVB9532_00892</name>
</gene>
<sequence length="35" mass="4100">MKKLLKNKHKLLWGIFFVDIALGFLIWTVIETGIL</sequence>
<dbReference type="EMBL" id="CABVMM010000003">
    <property type="protein sequence ID" value="VVU99636.1"/>
    <property type="molecule type" value="Genomic_DNA"/>
</dbReference>
<reference evidence="1" key="1">
    <citation type="submission" date="2019-09" db="EMBL/GenBank/DDBJ databases">
        <authorList>
            <person name="Rodrigo-Torres L."/>
            <person name="Arahal R. D."/>
            <person name="Lucena T."/>
        </authorList>
    </citation>
    <scope>NUCLEOTIDE SEQUENCE</scope>
    <source>
        <strain evidence="1">ISS653</strain>
    </source>
</reference>